<sequence>MERVVAALVEALEGVAGIDAITDPEAGAAQTDGCSFLEGKAQGVCRDPESPRALGRGSLPVATEIELGASLVVQMCHVFSCGPVI</sequence>
<reference evidence="1 2" key="1">
    <citation type="journal article" date="2015" name="Genome Announc.">
        <title>Genome Assemblies of Three Soil-Associated Devosia species: D. insulae, D. limi, and D. soli.</title>
        <authorList>
            <person name="Hassan Y.I."/>
            <person name="Lepp D."/>
            <person name="Zhou T."/>
        </authorList>
    </citation>
    <scope>NUCLEOTIDE SEQUENCE [LARGE SCALE GENOMIC DNA]</scope>
    <source>
        <strain evidence="1 2">DS-56</strain>
    </source>
</reference>
<dbReference type="Proteomes" id="UP000095463">
    <property type="component" value="Unassembled WGS sequence"/>
</dbReference>
<organism evidence="1 2">
    <name type="scientific">Devosia insulae DS-56</name>
    <dbReference type="NCBI Taxonomy" id="1116389"/>
    <lineage>
        <taxon>Bacteria</taxon>
        <taxon>Pseudomonadati</taxon>
        <taxon>Pseudomonadota</taxon>
        <taxon>Alphaproteobacteria</taxon>
        <taxon>Hyphomicrobiales</taxon>
        <taxon>Devosiaceae</taxon>
        <taxon>Devosia</taxon>
    </lineage>
</organism>
<name>A0A1E5XSY8_9HYPH</name>
<proteinExistence type="predicted"/>
<dbReference type="AlphaFoldDB" id="A0A1E5XSY8"/>
<comment type="caution">
    <text evidence="1">The sequence shown here is derived from an EMBL/GenBank/DDBJ whole genome shotgun (WGS) entry which is preliminary data.</text>
</comment>
<gene>
    <name evidence="1" type="ORF">VW23_014945</name>
</gene>
<keyword evidence="2" id="KW-1185">Reference proteome</keyword>
<evidence type="ECO:0000313" key="1">
    <source>
        <dbReference type="EMBL" id="OEO31716.1"/>
    </source>
</evidence>
<accession>A0A1E5XSY8</accession>
<protein>
    <submittedName>
        <fullName evidence="1">Uncharacterized protein</fullName>
    </submittedName>
</protein>
<evidence type="ECO:0000313" key="2">
    <source>
        <dbReference type="Proteomes" id="UP000095463"/>
    </source>
</evidence>
<dbReference type="EMBL" id="LAJE02000137">
    <property type="protein sequence ID" value="OEO31716.1"/>
    <property type="molecule type" value="Genomic_DNA"/>
</dbReference>